<dbReference type="AlphaFoldDB" id="A0A1S3KJ16"/>
<evidence type="ECO:0000256" key="8">
    <source>
        <dbReference type="ARBA" id="ARBA00045705"/>
    </source>
</evidence>
<comment type="catalytic activity">
    <reaction evidence="18">
        <text>prostaglandin E2 + NAD(+) = 15-oxoprostaglandin E2 + NADH + H(+)</text>
        <dbReference type="Rhea" id="RHEA:11876"/>
        <dbReference type="ChEBI" id="CHEBI:15378"/>
        <dbReference type="ChEBI" id="CHEBI:57400"/>
        <dbReference type="ChEBI" id="CHEBI:57540"/>
        <dbReference type="ChEBI" id="CHEBI:57945"/>
        <dbReference type="ChEBI" id="CHEBI:606564"/>
        <dbReference type="EC" id="1.1.1.141"/>
    </reaction>
    <physiologicalReaction direction="left-to-right" evidence="18">
        <dbReference type="Rhea" id="RHEA:11877"/>
    </physiologicalReaction>
</comment>
<comment type="catalytic activity">
    <reaction evidence="10">
        <text>resolvin D1 + NAD(+) = 8-oxoresolvin D1 + NADH + H(+)</text>
        <dbReference type="Rhea" id="RHEA:50124"/>
        <dbReference type="ChEBI" id="CHEBI:15378"/>
        <dbReference type="ChEBI" id="CHEBI:57540"/>
        <dbReference type="ChEBI" id="CHEBI:57945"/>
        <dbReference type="ChEBI" id="CHEBI:132079"/>
        <dbReference type="ChEBI" id="CHEBI:132080"/>
    </reaction>
    <physiologicalReaction direction="left-to-right" evidence="10">
        <dbReference type="Rhea" id="RHEA:50125"/>
    </physiologicalReaction>
</comment>
<comment type="catalytic activity">
    <reaction evidence="12">
        <text>15-oxo-(5S,6R)-dihydroxy-(7E,9E,11Z)-eicosatrienoate + NADH + H(+) = (5S,6R,15S)-trihydroxy-(7E,9E,11Z)-eicosatrienoate + NAD(+)</text>
        <dbReference type="Rhea" id="RHEA:41596"/>
        <dbReference type="ChEBI" id="CHEBI:15378"/>
        <dbReference type="ChEBI" id="CHEBI:57540"/>
        <dbReference type="ChEBI" id="CHEBI:57945"/>
        <dbReference type="ChEBI" id="CHEBI:78325"/>
        <dbReference type="ChEBI" id="CHEBI:78329"/>
    </reaction>
    <physiologicalReaction direction="left-to-right" evidence="12">
        <dbReference type="Rhea" id="RHEA:41597"/>
    </physiologicalReaction>
</comment>
<dbReference type="SUPFAM" id="SSF51735">
    <property type="entry name" value="NAD(P)-binding Rossmann-fold domains"/>
    <property type="match status" value="1"/>
</dbReference>
<comment type="similarity">
    <text evidence="1 22">Belongs to the short-chain dehydrogenases/reductases (SDR) family.</text>
</comment>
<name>A0A1S3KJ16_LINAN</name>
<comment type="catalytic activity">
    <reaction evidence="9">
        <text>prostaglandin E1 + NAD(+) = 15-oxoprostaglandin E1 + NADH + H(+)</text>
        <dbReference type="Rhea" id="RHEA:16477"/>
        <dbReference type="ChEBI" id="CHEBI:15378"/>
        <dbReference type="ChEBI" id="CHEBI:57397"/>
        <dbReference type="ChEBI" id="CHEBI:57401"/>
        <dbReference type="ChEBI" id="CHEBI:57540"/>
        <dbReference type="ChEBI" id="CHEBI:57945"/>
    </reaction>
    <physiologicalReaction direction="left-to-right" evidence="9">
        <dbReference type="Rhea" id="RHEA:16478"/>
    </physiologicalReaction>
</comment>
<comment type="catalytic activity">
    <reaction evidence="16">
        <text>lipoxin A4 + NAD(+) = 15-oxo-(5S,6R)-dihydroxy-(7E,9E,11Z,13E)-eicosatetraenoate + NADH + H(+)</text>
        <dbReference type="Rhea" id="RHEA:41572"/>
        <dbReference type="ChEBI" id="CHEBI:15378"/>
        <dbReference type="ChEBI" id="CHEBI:57540"/>
        <dbReference type="ChEBI" id="CHEBI:57945"/>
        <dbReference type="ChEBI" id="CHEBI:67026"/>
        <dbReference type="ChEBI" id="CHEBI:78311"/>
    </reaction>
    <physiologicalReaction direction="left-to-right" evidence="16">
        <dbReference type="Rhea" id="RHEA:41573"/>
    </physiologicalReaction>
</comment>
<sequence length="258" mass="27340">MIIQDKVALVTGGAQGIGRAICEALLKKGAKVVIADINATQGKLTAAELAEQYAGKVIFTECDVTKDKSVERAIKTVKEVYGTPDIIGNNAGILDESIPQKTIEVNLIGVFRLASAAMDCMRADNGGSGGIIVNTASIAGLLHFPSFPAYCASKHGVVGFTRSCAASPDMEVHKVRMNCLCPCLVDTDIVKCWTEDGVKQGKILSLKPLQDYGMQEKLKPAEVAAAFIDLVEDDNKNGVALIVPNDGPPKCAEFPAYL</sequence>
<evidence type="ECO:0000256" key="20">
    <source>
        <dbReference type="ARBA" id="ARBA00049151"/>
    </source>
</evidence>
<dbReference type="PANTHER" id="PTHR44229">
    <property type="entry name" value="15-HYDROXYPROSTAGLANDIN DEHYDROGENASE [NAD(+)]"/>
    <property type="match status" value="1"/>
</dbReference>
<evidence type="ECO:0000256" key="5">
    <source>
        <dbReference type="ARBA" id="ARBA00040276"/>
    </source>
</evidence>
<dbReference type="InParanoid" id="A0A1S3KJ16"/>
<evidence type="ECO:0000256" key="3">
    <source>
        <dbReference type="ARBA" id="ARBA00038968"/>
    </source>
</evidence>
<comment type="catalytic activity">
    <reaction evidence="21">
        <text>resolvin E1 + NAD(+) = 18-oxo-resolvin E1 + NADH + H(+)</text>
        <dbReference type="Rhea" id="RHEA:49244"/>
        <dbReference type="ChEBI" id="CHEBI:15378"/>
        <dbReference type="ChEBI" id="CHEBI:57540"/>
        <dbReference type="ChEBI" id="CHEBI:57945"/>
        <dbReference type="ChEBI" id="CHEBI:91000"/>
        <dbReference type="ChEBI" id="CHEBI:91001"/>
    </reaction>
    <physiologicalReaction direction="left-to-right" evidence="21">
        <dbReference type="Rhea" id="RHEA:49245"/>
    </physiologicalReaction>
</comment>
<evidence type="ECO:0000256" key="16">
    <source>
        <dbReference type="ARBA" id="ARBA00048535"/>
    </source>
</evidence>
<evidence type="ECO:0000256" key="17">
    <source>
        <dbReference type="ARBA" id="ARBA00048611"/>
    </source>
</evidence>
<dbReference type="FunFam" id="3.40.50.720:FF:000149">
    <property type="entry name" value="15-hydroxyprostaglandin dehydrogenase [NAD(+)]"/>
    <property type="match status" value="1"/>
</dbReference>
<dbReference type="EC" id="1.1.1.232" evidence="4"/>
<comment type="catalytic activity">
    <reaction evidence="20">
        <text>(15S)-hydroxy-(5Z,8Z,11Z,13E)-eicosatetraenoate + NAD(+) = 15-oxo-(5Z,8Z,11Z,13E)-eicosatetraenoate + NADH + H(+)</text>
        <dbReference type="Rhea" id="RHEA:23260"/>
        <dbReference type="ChEBI" id="CHEBI:15378"/>
        <dbReference type="ChEBI" id="CHEBI:57409"/>
        <dbReference type="ChEBI" id="CHEBI:57410"/>
        <dbReference type="ChEBI" id="CHEBI:57540"/>
        <dbReference type="ChEBI" id="CHEBI:57945"/>
        <dbReference type="EC" id="1.1.1.232"/>
    </reaction>
    <physiologicalReaction direction="left-to-right" evidence="20">
        <dbReference type="Rhea" id="RHEA:23261"/>
    </physiologicalReaction>
</comment>
<reference evidence="24" key="1">
    <citation type="submission" date="2025-08" db="UniProtKB">
        <authorList>
            <consortium name="RefSeq"/>
        </authorList>
    </citation>
    <scope>IDENTIFICATION</scope>
    <source>
        <tissue evidence="24">Gonads</tissue>
    </source>
</reference>
<comment type="function">
    <text evidence="8">Catalyzes the NAD-dependent dehydrogenation (oxidation) of a broad array of hydroxylated polyunsaturated fatty acids (mainly eicosanoids and docosanoids, including prostaglandins, lipoxins and resolvins), yielding their corresponding keto (oxo) metabolites. Decreases the levels of the pro-proliferative prostaglandins such as prostaglandin E2 (whose activity is increased in cancer because of an increase in the expression of cyclooxygenase 2) and generates oxo-fatty acid products that can profoundly influence cell function by abrogating pro-inflammatory cytokine expression. Converts resolvins E1, D1 and D2 to their oxo products, which represents a mode of resolvin inactivation. Resolvin E1 plays important roles during the resolution phase of acute inflammation, while resolvins D1 and D2 have a unique role in obesity-induced adipose inflammation.</text>
</comment>
<dbReference type="GO" id="GO:0047034">
    <property type="term" value="F:15-hydroxyicosatetraenoate dehydrogenase activity"/>
    <property type="evidence" value="ECO:0007669"/>
    <property type="project" value="UniProtKB-EC"/>
</dbReference>
<comment type="catalytic activity">
    <reaction evidence="19">
        <text>resolvin D2 + NAD(+) = 16-oxoresolvin D2 + NADH + H(+)</text>
        <dbReference type="Rhea" id="RHEA:53588"/>
        <dbReference type="ChEBI" id="CHEBI:15378"/>
        <dbReference type="ChEBI" id="CHEBI:57540"/>
        <dbReference type="ChEBI" id="CHEBI:57945"/>
        <dbReference type="ChEBI" id="CHEBI:133367"/>
        <dbReference type="ChEBI" id="CHEBI:137498"/>
    </reaction>
    <physiologicalReaction direction="left-to-right" evidence="19">
        <dbReference type="Rhea" id="RHEA:53589"/>
    </physiologicalReaction>
</comment>
<evidence type="ECO:0000256" key="7">
    <source>
        <dbReference type="ARBA" id="ARBA00042026"/>
    </source>
</evidence>
<evidence type="ECO:0000256" key="9">
    <source>
        <dbReference type="ARBA" id="ARBA00047325"/>
    </source>
</evidence>
<dbReference type="RefSeq" id="XP_013422206.1">
    <property type="nucleotide sequence ID" value="XM_013566752.2"/>
</dbReference>
<proteinExistence type="inferred from homology"/>
<dbReference type="OMA" id="NIYFRQP"/>
<dbReference type="PANTHER" id="PTHR44229:SF4">
    <property type="entry name" value="15-HYDROXYPROSTAGLANDIN DEHYDROGENASE [NAD(+)]"/>
    <property type="match status" value="1"/>
</dbReference>
<evidence type="ECO:0000256" key="2">
    <source>
        <dbReference type="ARBA" id="ARBA00023002"/>
    </source>
</evidence>
<evidence type="ECO:0000256" key="21">
    <source>
        <dbReference type="ARBA" id="ARBA00049188"/>
    </source>
</evidence>
<comment type="catalytic activity">
    <reaction evidence="11">
        <text>14-hydroxy-(4Z,7Z,10Z,12E,16Z,19Z)-docosahexaenoate + NAD(+) = 14-oxo-(4Z,7Z,10Z,12E,16Z,19Z)-docosahexaenoate + NADH + H(+)</text>
        <dbReference type="Rhea" id="RHEA:48952"/>
        <dbReference type="ChEBI" id="CHEBI:15378"/>
        <dbReference type="ChEBI" id="CHEBI:57540"/>
        <dbReference type="ChEBI" id="CHEBI:57945"/>
        <dbReference type="ChEBI" id="CHEBI:90866"/>
        <dbReference type="ChEBI" id="CHEBI:90867"/>
    </reaction>
    <physiologicalReaction direction="left-to-right" evidence="11">
        <dbReference type="Rhea" id="RHEA:48953"/>
    </physiologicalReaction>
</comment>
<dbReference type="PRINTS" id="PR00080">
    <property type="entry name" value="SDRFAMILY"/>
</dbReference>
<comment type="catalytic activity">
    <reaction evidence="14">
        <text>resolvin D1 + NAD(+) = 17-oxoresolvin D1 + NADH + H(+)</text>
        <dbReference type="Rhea" id="RHEA:50128"/>
        <dbReference type="ChEBI" id="CHEBI:15378"/>
        <dbReference type="ChEBI" id="CHEBI:57540"/>
        <dbReference type="ChEBI" id="CHEBI:57945"/>
        <dbReference type="ChEBI" id="CHEBI:132079"/>
        <dbReference type="ChEBI" id="CHEBI:132081"/>
    </reaction>
    <physiologicalReaction direction="left-to-right" evidence="14">
        <dbReference type="Rhea" id="RHEA:50129"/>
    </physiologicalReaction>
</comment>
<comment type="catalytic activity">
    <reaction evidence="15">
        <text>resolvin D2 + NAD(+) = 7-oxoresolvin D2 + NADH + H(+)</text>
        <dbReference type="Rhea" id="RHEA:53584"/>
        <dbReference type="ChEBI" id="CHEBI:15378"/>
        <dbReference type="ChEBI" id="CHEBI:57540"/>
        <dbReference type="ChEBI" id="CHEBI:57945"/>
        <dbReference type="ChEBI" id="CHEBI:133367"/>
        <dbReference type="ChEBI" id="CHEBI:137497"/>
    </reaction>
    <physiologicalReaction direction="left-to-right" evidence="15">
        <dbReference type="Rhea" id="RHEA:53585"/>
    </physiologicalReaction>
</comment>
<dbReference type="Gene3D" id="3.40.50.720">
    <property type="entry name" value="NAD(P)-binding Rossmann-like Domain"/>
    <property type="match status" value="1"/>
</dbReference>
<evidence type="ECO:0000256" key="19">
    <source>
        <dbReference type="ARBA" id="ARBA00048921"/>
    </source>
</evidence>
<evidence type="ECO:0000256" key="4">
    <source>
        <dbReference type="ARBA" id="ARBA00039060"/>
    </source>
</evidence>
<keyword evidence="23" id="KW-1185">Reference proteome</keyword>
<dbReference type="KEGG" id="lak:106182102"/>
<dbReference type="PRINTS" id="PR00081">
    <property type="entry name" value="GDHRDH"/>
</dbReference>
<evidence type="ECO:0000256" key="13">
    <source>
        <dbReference type="ARBA" id="ARBA00048144"/>
    </source>
</evidence>
<accession>A0A1S3KJ16</accession>
<evidence type="ECO:0000256" key="1">
    <source>
        <dbReference type="ARBA" id="ARBA00006484"/>
    </source>
</evidence>
<dbReference type="OrthoDB" id="417891at2759"/>
<evidence type="ECO:0000256" key="18">
    <source>
        <dbReference type="ARBA" id="ARBA00048739"/>
    </source>
</evidence>
<evidence type="ECO:0000256" key="11">
    <source>
        <dbReference type="ARBA" id="ARBA00048008"/>
    </source>
</evidence>
<evidence type="ECO:0000313" key="24">
    <source>
        <dbReference type="RefSeq" id="XP_013422206.1"/>
    </source>
</evidence>
<evidence type="ECO:0000256" key="6">
    <source>
        <dbReference type="ARBA" id="ARBA00041812"/>
    </source>
</evidence>
<dbReference type="GO" id="GO:0016404">
    <property type="term" value="F:15-hydroxyprostaglandin dehydrogenase (NAD+) activity"/>
    <property type="evidence" value="ECO:0007669"/>
    <property type="project" value="UniProtKB-EC"/>
</dbReference>
<gene>
    <name evidence="24" type="primary">LOC106182102</name>
</gene>
<evidence type="ECO:0000256" key="10">
    <source>
        <dbReference type="ARBA" id="ARBA00047672"/>
    </source>
</evidence>
<evidence type="ECO:0000256" key="22">
    <source>
        <dbReference type="RuleBase" id="RU000363"/>
    </source>
</evidence>
<evidence type="ECO:0000256" key="15">
    <source>
        <dbReference type="ARBA" id="ARBA00048393"/>
    </source>
</evidence>
<evidence type="ECO:0000256" key="12">
    <source>
        <dbReference type="ARBA" id="ARBA00048140"/>
    </source>
</evidence>
<comment type="catalytic activity">
    <reaction evidence="13">
        <text>(11R)-hydroxy-(5Z,8Z,12E,14Z)-eicosatetraenoate + NAD(+) = 11-oxo-(5Z,8Z,12E,14Z)-eicosatetraenoate + NADH + H(+)</text>
        <dbReference type="Rhea" id="RHEA:48640"/>
        <dbReference type="ChEBI" id="CHEBI:15378"/>
        <dbReference type="ChEBI" id="CHEBI:57540"/>
        <dbReference type="ChEBI" id="CHEBI:57945"/>
        <dbReference type="ChEBI" id="CHEBI:78836"/>
        <dbReference type="ChEBI" id="CHEBI:90697"/>
    </reaction>
    <physiologicalReaction direction="left-to-right" evidence="13">
        <dbReference type="Rhea" id="RHEA:48641"/>
    </physiologicalReaction>
</comment>
<comment type="catalytic activity">
    <reaction evidence="17">
        <text>prostaglandin A1 + NAD(+) = 15-oxo-prostaglandin A1 + NADH + H(+)</text>
        <dbReference type="Rhea" id="RHEA:41263"/>
        <dbReference type="ChEBI" id="CHEBI:15378"/>
        <dbReference type="ChEBI" id="CHEBI:57398"/>
        <dbReference type="ChEBI" id="CHEBI:57540"/>
        <dbReference type="ChEBI" id="CHEBI:57945"/>
        <dbReference type="ChEBI" id="CHEBI:85072"/>
    </reaction>
    <physiologicalReaction direction="left-to-right" evidence="17">
        <dbReference type="Rhea" id="RHEA:41264"/>
    </physiologicalReaction>
</comment>
<protein>
    <recommendedName>
        <fullName evidence="5">15-hydroxyprostaglandin dehydrogenase [NAD(+)]</fullName>
        <ecNumber evidence="3">1.1.1.141</ecNumber>
        <ecNumber evidence="4">1.1.1.232</ecNumber>
    </recommendedName>
    <alternativeName>
        <fullName evidence="7">Eicosanoid/docosanoid dehydrogenase [NAD(+)]</fullName>
    </alternativeName>
    <alternativeName>
        <fullName evidence="6">Prostaglandin dehydrogenase 1</fullName>
    </alternativeName>
</protein>
<dbReference type="EC" id="1.1.1.141" evidence="3"/>
<dbReference type="Pfam" id="PF00106">
    <property type="entry name" value="adh_short"/>
    <property type="match status" value="1"/>
</dbReference>
<dbReference type="InterPro" id="IPR036291">
    <property type="entry name" value="NAD(P)-bd_dom_sf"/>
</dbReference>
<dbReference type="GeneID" id="106182102"/>
<dbReference type="STRING" id="7574.A0A1S3KJ16"/>
<dbReference type="Proteomes" id="UP000085678">
    <property type="component" value="Unplaced"/>
</dbReference>
<evidence type="ECO:0000256" key="14">
    <source>
        <dbReference type="ARBA" id="ARBA00048170"/>
    </source>
</evidence>
<evidence type="ECO:0000313" key="23">
    <source>
        <dbReference type="Proteomes" id="UP000085678"/>
    </source>
</evidence>
<dbReference type="FunCoup" id="A0A1S3KJ16">
    <property type="interactions" value="161"/>
</dbReference>
<organism evidence="23 24">
    <name type="scientific">Lingula anatina</name>
    <name type="common">Brachiopod</name>
    <name type="synonym">Lingula unguis</name>
    <dbReference type="NCBI Taxonomy" id="7574"/>
    <lineage>
        <taxon>Eukaryota</taxon>
        <taxon>Metazoa</taxon>
        <taxon>Spiralia</taxon>
        <taxon>Lophotrochozoa</taxon>
        <taxon>Brachiopoda</taxon>
        <taxon>Linguliformea</taxon>
        <taxon>Lingulata</taxon>
        <taxon>Lingulida</taxon>
        <taxon>Linguloidea</taxon>
        <taxon>Lingulidae</taxon>
        <taxon>Lingula</taxon>
    </lineage>
</organism>
<dbReference type="GO" id="GO:0005737">
    <property type="term" value="C:cytoplasm"/>
    <property type="evidence" value="ECO:0007669"/>
    <property type="project" value="TreeGrafter"/>
</dbReference>
<dbReference type="InterPro" id="IPR002347">
    <property type="entry name" value="SDR_fam"/>
</dbReference>
<keyword evidence="2" id="KW-0560">Oxidoreductase</keyword>